<dbReference type="AlphaFoldDB" id="A0A9N9WVN2"/>
<evidence type="ECO:0000313" key="11">
    <source>
        <dbReference type="EMBL" id="CAG9805747.1"/>
    </source>
</evidence>
<protein>
    <submittedName>
        <fullName evidence="11">Uncharacterized protein</fullName>
    </submittedName>
</protein>
<dbReference type="CDD" id="cd00214">
    <property type="entry name" value="Calpain_III"/>
    <property type="match status" value="1"/>
</dbReference>
<dbReference type="PANTHER" id="PTHR10183">
    <property type="entry name" value="CALPAIN"/>
    <property type="match status" value="1"/>
</dbReference>
<reference evidence="11" key="2">
    <citation type="submission" date="2022-10" db="EMBL/GenBank/DDBJ databases">
        <authorList>
            <consortium name="ENA_rothamsted_submissions"/>
            <consortium name="culmorum"/>
            <person name="King R."/>
        </authorList>
    </citation>
    <scope>NUCLEOTIDE SEQUENCE</scope>
</reference>
<evidence type="ECO:0000256" key="1">
    <source>
        <dbReference type="ARBA" id="ARBA00007623"/>
    </source>
</evidence>
<evidence type="ECO:0000256" key="5">
    <source>
        <dbReference type="ARBA" id="ARBA00022837"/>
    </source>
</evidence>
<dbReference type="InterPro" id="IPR022683">
    <property type="entry name" value="Calpain_III"/>
</dbReference>
<dbReference type="PROSITE" id="PS00139">
    <property type="entry name" value="THIOL_PROTEASE_CYS"/>
    <property type="match status" value="1"/>
</dbReference>
<reference evidence="11" key="1">
    <citation type="submission" date="2022-01" db="EMBL/GenBank/DDBJ databases">
        <authorList>
            <person name="King R."/>
        </authorList>
    </citation>
    <scope>NUCLEOTIDE SEQUENCE</scope>
</reference>
<feature type="active site" evidence="6 7">
    <location>
        <position position="94"/>
    </location>
</feature>
<dbReference type="InterPro" id="IPR001300">
    <property type="entry name" value="Peptidase_C2_calpain_cat"/>
</dbReference>
<evidence type="ECO:0000256" key="8">
    <source>
        <dbReference type="SAM" id="MobiDB-lite"/>
    </source>
</evidence>
<dbReference type="PRINTS" id="PR00704">
    <property type="entry name" value="CALPAIN"/>
</dbReference>
<dbReference type="InterPro" id="IPR033883">
    <property type="entry name" value="C2_III"/>
</dbReference>
<name>A0A9N9WVN2_9DIPT</name>
<feature type="active site" evidence="6 7">
    <location>
        <position position="251"/>
    </location>
</feature>
<dbReference type="InterPro" id="IPR038765">
    <property type="entry name" value="Papain-like_cys_pep_sf"/>
</dbReference>
<dbReference type="SMART" id="SM00230">
    <property type="entry name" value="CysPc"/>
    <property type="match status" value="1"/>
</dbReference>
<dbReference type="SUPFAM" id="SSF47473">
    <property type="entry name" value="EF-hand"/>
    <property type="match status" value="1"/>
</dbReference>
<feature type="active site" evidence="6 7">
    <location>
        <position position="279"/>
    </location>
</feature>
<dbReference type="Proteomes" id="UP001153620">
    <property type="component" value="Chromosome 2"/>
</dbReference>
<keyword evidence="3 7" id="KW-0378">Hydrolase</keyword>
<dbReference type="CDD" id="cd00044">
    <property type="entry name" value="CysPc"/>
    <property type="match status" value="1"/>
</dbReference>
<dbReference type="SUPFAM" id="SSF49758">
    <property type="entry name" value="Calpain large subunit, middle domain (domain III)"/>
    <property type="match status" value="1"/>
</dbReference>
<dbReference type="Gene3D" id="2.60.120.380">
    <property type="match status" value="1"/>
</dbReference>
<dbReference type="GO" id="GO:0005509">
    <property type="term" value="F:calcium ion binding"/>
    <property type="evidence" value="ECO:0007669"/>
    <property type="project" value="InterPro"/>
</dbReference>
<evidence type="ECO:0000259" key="9">
    <source>
        <dbReference type="PROSITE" id="PS50203"/>
    </source>
</evidence>
<dbReference type="GO" id="GO:0004198">
    <property type="term" value="F:calcium-dependent cysteine-type endopeptidase activity"/>
    <property type="evidence" value="ECO:0007669"/>
    <property type="project" value="InterPro"/>
</dbReference>
<evidence type="ECO:0000256" key="3">
    <source>
        <dbReference type="ARBA" id="ARBA00022801"/>
    </source>
</evidence>
<feature type="domain" description="Calpain catalytic" evidence="9">
    <location>
        <begin position="59"/>
        <end position="338"/>
    </location>
</feature>
<dbReference type="OrthoDB" id="424753at2759"/>
<dbReference type="PROSITE" id="PS50222">
    <property type="entry name" value="EF_HAND_2"/>
    <property type="match status" value="1"/>
</dbReference>
<dbReference type="SMART" id="SM00054">
    <property type="entry name" value="EFh"/>
    <property type="match status" value="2"/>
</dbReference>
<keyword evidence="4 7" id="KW-0788">Thiol protease</keyword>
<evidence type="ECO:0000259" key="10">
    <source>
        <dbReference type="PROSITE" id="PS50222"/>
    </source>
</evidence>
<comment type="similarity">
    <text evidence="1">Belongs to the peptidase C2 family.</text>
</comment>
<dbReference type="InterPro" id="IPR036213">
    <property type="entry name" value="Calpain_III_sf"/>
</dbReference>
<evidence type="ECO:0000256" key="6">
    <source>
        <dbReference type="PIRSR" id="PIRSR622684-1"/>
    </source>
</evidence>
<dbReference type="InterPro" id="IPR022682">
    <property type="entry name" value="Calpain_domain_III"/>
</dbReference>
<feature type="domain" description="EF-hand" evidence="10">
    <location>
        <begin position="602"/>
        <end position="637"/>
    </location>
</feature>
<dbReference type="Gene3D" id="3.90.70.10">
    <property type="entry name" value="Cysteine proteinases"/>
    <property type="match status" value="1"/>
</dbReference>
<dbReference type="GO" id="GO:0005737">
    <property type="term" value="C:cytoplasm"/>
    <property type="evidence" value="ECO:0007669"/>
    <property type="project" value="TreeGrafter"/>
</dbReference>
<dbReference type="GO" id="GO:0006508">
    <property type="term" value="P:proteolysis"/>
    <property type="evidence" value="ECO:0007669"/>
    <property type="project" value="UniProtKB-KW"/>
</dbReference>
<gene>
    <name evidence="11" type="ORF">CHIRRI_LOCUS8616</name>
</gene>
<evidence type="ECO:0000256" key="2">
    <source>
        <dbReference type="ARBA" id="ARBA00022670"/>
    </source>
</evidence>
<dbReference type="SMART" id="SM00720">
    <property type="entry name" value="calpain_III"/>
    <property type="match status" value="1"/>
</dbReference>
<dbReference type="EMBL" id="OU895878">
    <property type="protein sequence ID" value="CAG9805747.1"/>
    <property type="molecule type" value="Genomic_DNA"/>
</dbReference>
<proteinExistence type="inferred from homology"/>
<evidence type="ECO:0000313" key="12">
    <source>
        <dbReference type="Proteomes" id="UP001153620"/>
    </source>
</evidence>
<dbReference type="PROSITE" id="PS00018">
    <property type="entry name" value="EF_HAND_1"/>
    <property type="match status" value="1"/>
</dbReference>
<organism evidence="11 12">
    <name type="scientific">Chironomus riparius</name>
    <dbReference type="NCBI Taxonomy" id="315576"/>
    <lineage>
        <taxon>Eukaryota</taxon>
        <taxon>Metazoa</taxon>
        <taxon>Ecdysozoa</taxon>
        <taxon>Arthropoda</taxon>
        <taxon>Hexapoda</taxon>
        <taxon>Insecta</taxon>
        <taxon>Pterygota</taxon>
        <taxon>Neoptera</taxon>
        <taxon>Endopterygota</taxon>
        <taxon>Diptera</taxon>
        <taxon>Nematocera</taxon>
        <taxon>Chironomoidea</taxon>
        <taxon>Chironomidae</taxon>
        <taxon>Chironominae</taxon>
        <taxon>Chironomus</taxon>
    </lineage>
</organism>
<feature type="region of interest" description="Disordered" evidence="8">
    <location>
        <begin position="537"/>
        <end position="556"/>
    </location>
</feature>
<dbReference type="InterPro" id="IPR022684">
    <property type="entry name" value="Calpain_cysteine_protease"/>
</dbReference>
<dbReference type="InterPro" id="IPR011992">
    <property type="entry name" value="EF-hand-dom_pair"/>
</dbReference>
<keyword evidence="5" id="KW-0106">Calcium</keyword>
<dbReference type="InterPro" id="IPR002048">
    <property type="entry name" value="EF_hand_dom"/>
</dbReference>
<dbReference type="FunFam" id="2.60.120.380:FF:000011">
    <property type="entry name" value="Calpain 12"/>
    <property type="match status" value="1"/>
</dbReference>
<dbReference type="Gene3D" id="1.10.238.10">
    <property type="entry name" value="EF-hand"/>
    <property type="match status" value="1"/>
</dbReference>
<evidence type="ECO:0000256" key="4">
    <source>
        <dbReference type="ARBA" id="ARBA00022807"/>
    </source>
</evidence>
<dbReference type="InterPro" id="IPR018247">
    <property type="entry name" value="EF_Hand_1_Ca_BS"/>
</dbReference>
<dbReference type="InterPro" id="IPR000169">
    <property type="entry name" value="Pept_cys_AS"/>
</dbReference>
<sequence length="731" mass="84090">MDLENLRYKYFLTEIFVLGQKAAGVRGFNNIQDYYTIQRQCLESGKLFEDPEFPPTGNWLRPHEICKNQGFGSPKFFIDSVSRFDIKQGRLGDCWFLAAMAAVTASRAKFNRIVCKDNSFDENYAGIFHFRFWLYGKWVEVVVDDRLPVNIFGQLDCLRSNEPNEFWSALLEKAYAKVFGGYKALEAGVSCDAFEDFSGGVSEIFNLSNPPKNMFAIMQKAIKRRSLMACSLKPDPKQTEAIGSNGLIQGHAYTVTDAKTIDIHISGEVINVDLVRLRNPWGTKEWNGSWSDGKVEWQLLTSDQRKELEIKNEEDGEFWMSYDDFISYFERLDLCNTTAQSLDEERREDYTWHTKSYDGAWIKGKTAGGCKNNRETFQNNPQYIVTLTTDDVTYNQGRCNLMISLMQKYGRSTTSRPNYFNIGFAVFRLDESYLKNISLRNTFITYTNPAERTTFINSRGVTARYKLEPGHYLIVPSTFHKDQENEFLLRVSYEKKIDKNKLKVVTFKELNEHLEDTGNFITGDNFTPCKADDFKSCNMTPGEPPSNKSQSSETQKIEKLFSDAAGSNEEIGWLELKTILDSSIPEESRTKGFYSDYKNDGFSRDICRSIIAMMDTDNSRKLSMGEFKKFYATFTKWKNAFEKFNKSGTWKLSPSELLGALESLELNISIRVINLLVYRYGTPYNTLLFEDFIMCAVKVSHMVERFNEKAGENKDNATFNMDDWIATTLYA</sequence>
<keyword evidence="2 7" id="KW-0645">Protease</keyword>
<dbReference type="Pfam" id="PF00648">
    <property type="entry name" value="Peptidase_C2"/>
    <property type="match status" value="1"/>
</dbReference>
<dbReference type="PANTHER" id="PTHR10183:SF433">
    <property type="entry name" value="CALPAIN-A-RELATED"/>
    <property type="match status" value="1"/>
</dbReference>
<dbReference type="PROSITE" id="PS50203">
    <property type="entry name" value="CALPAIN_CAT"/>
    <property type="match status" value="1"/>
</dbReference>
<dbReference type="SUPFAM" id="SSF54001">
    <property type="entry name" value="Cysteine proteinases"/>
    <property type="match status" value="1"/>
</dbReference>
<dbReference type="Pfam" id="PF01067">
    <property type="entry name" value="Calpain_III"/>
    <property type="match status" value="1"/>
</dbReference>
<keyword evidence="12" id="KW-1185">Reference proteome</keyword>
<dbReference type="FunFam" id="3.90.70.10:FF:000001">
    <property type="entry name" value="Calpain-1 catalytic subunit"/>
    <property type="match status" value="1"/>
</dbReference>
<evidence type="ECO:0000256" key="7">
    <source>
        <dbReference type="PROSITE-ProRule" id="PRU00239"/>
    </source>
</evidence>
<accession>A0A9N9WVN2</accession>